<dbReference type="OrthoDB" id="5231661at2759"/>
<sequence>MSSLRSIHRSLIHRASPCSLKPQPLHLRINLPSAARQPWAPAFSTGAVSLQKPARAPNADRKSTQTSNPELPKITLEGLGISKNVRIVLIVLLSIWGTFETYFYYQAVMRWWRARKQPENKMVDRGEGL</sequence>
<dbReference type="AlphaFoldDB" id="A0A0U5GFN9"/>
<evidence type="ECO:0000313" key="4">
    <source>
        <dbReference type="Proteomes" id="UP000054771"/>
    </source>
</evidence>
<organism evidence="3 4">
    <name type="scientific">Aspergillus calidoustus</name>
    <dbReference type="NCBI Taxonomy" id="454130"/>
    <lineage>
        <taxon>Eukaryota</taxon>
        <taxon>Fungi</taxon>
        <taxon>Dikarya</taxon>
        <taxon>Ascomycota</taxon>
        <taxon>Pezizomycotina</taxon>
        <taxon>Eurotiomycetes</taxon>
        <taxon>Eurotiomycetidae</taxon>
        <taxon>Eurotiales</taxon>
        <taxon>Aspergillaceae</taxon>
        <taxon>Aspergillus</taxon>
        <taxon>Aspergillus subgen. Nidulantes</taxon>
    </lineage>
</organism>
<gene>
    <name evidence="3" type="ORF">ASPCAL13230</name>
</gene>
<feature type="transmembrane region" description="Helical" evidence="2">
    <location>
        <begin position="85"/>
        <end position="105"/>
    </location>
</feature>
<feature type="region of interest" description="Disordered" evidence="1">
    <location>
        <begin position="48"/>
        <end position="71"/>
    </location>
</feature>
<reference evidence="4" key="1">
    <citation type="journal article" date="2016" name="Genome Announc.">
        <title>Draft genome sequences of fungus Aspergillus calidoustus.</title>
        <authorList>
            <person name="Horn F."/>
            <person name="Linde J."/>
            <person name="Mattern D.J."/>
            <person name="Walther G."/>
            <person name="Guthke R."/>
            <person name="Scherlach K."/>
            <person name="Martin K."/>
            <person name="Brakhage A.A."/>
            <person name="Petzke L."/>
            <person name="Valiante V."/>
        </authorList>
    </citation>
    <scope>NUCLEOTIDE SEQUENCE [LARGE SCALE GENOMIC DNA]</scope>
    <source>
        <strain evidence="4">SF006504</strain>
    </source>
</reference>
<dbReference type="EMBL" id="CDMC01000017">
    <property type="protein sequence ID" value="CEL10103.1"/>
    <property type="molecule type" value="Genomic_DNA"/>
</dbReference>
<evidence type="ECO:0000256" key="1">
    <source>
        <dbReference type="SAM" id="MobiDB-lite"/>
    </source>
</evidence>
<accession>A0A0U5GFN9</accession>
<evidence type="ECO:0000256" key="2">
    <source>
        <dbReference type="SAM" id="Phobius"/>
    </source>
</evidence>
<keyword evidence="2" id="KW-0812">Transmembrane</keyword>
<protein>
    <submittedName>
        <fullName evidence="3">Uncharacterized protein</fullName>
    </submittedName>
</protein>
<keyword evidence="2" id="KW-1133">Transmembrane helix</keyword>
<evidence type="ECO:0000313" key="3">
    <source>
        <dbReference type="EMBL" id="CEL10103.1"/>
    </source>
</evidence>
<keyword evidence="2" id="KW-0472">Membrane</keyword>
<proteinExistence type="predicted"/>
<keyword evidence="4" id="KW-1185">Reference proteome</keyword>
<dbReference type="Proteomes" id="UP000054771">
    <property type="component" value="Unassembled WGS sequence"/>
</dbReference>
<name>A0A0U5GFN9_ASPCI</name>